<dbReference type="Gene3D" id="3.90.1300.10">
    <property type="entry name" value="Amidase signature (AS) domain"/>
    <property type="match status" value="1"/>
</dbReference>
<proteinExistence type="predicted"/>
<evidence type="ECO:0000259" key="1">
    <source>
        <dbReference type="Pfam" id="PF01425"/>
    </source>
</evidence>
<sequence>MSMGKPGAKGARVDAGKAAQLEEQIRKEFKILGNYLKQQEEAGLIHPRPPTPPRPRETGPIGTPELIATMASNPNEAMNLNLSRNLWVSANPGYTFRDAAQLTSVMKTDYVWDEEEIDFMKAQGDLDKRFNRKRDDISQTAGRRSTSYIRLKQQQPGLFAMGAAVSREKLPPAEQVTEGPYDLRPVRAPILTGLPLRLFIWFAETSFFGPILDKLMRDSGLPQVLSDIDMPEHPTFYPLLSTRDLKAGPHEQDIQDKTPSQRTDAASTAIPGFRVIRSGLDDTFHTRRWSTADYHQAYSSGEVTPAQVAANIIKRIRESEAADPPMRFMIAHDPVDLLRQAEQSTARYKAGKPLSILDGVPYCVKDAVDALPYPTTEGTTWAADLRRVTADAHMVAALRSTGAVLIGKANLHEIGMGTTGMNIRHGTARNPHNPRKFTGGSSAGSAAAVAAGLCPFAVGTDGGGSIRLPAAFCGCVGLKPTYGRDPNMGSPEAWSTVAVLGPIAATVEDAMIMYAATANIGQEAAQFPPAPATIPRALFDPAQWGGPQQPLKGKRIGVYRPWFEDADEEVVRLCKHALLQLESSGAEVVPICVPELELLRVAHIAAISSDAIQEHQVALRTPKYRRQINNDVRLSMRIAERFTASHYLQAQQVRTRIMVHLKRIFTEVDLIATPTTPISAPLFRAAAHSCGENDLERTVKIMRYTLAANFCGNPAISVPVGHSSGDGGMPVGLQLMGRPWAESELLFAGSVLEAALAKQQRMPQISYDVLYDRPFFPASFQAPGSKGHSDFR</sequence>
<dbReference type="InterPro" id="IPR023631">
    <property type="entry name" value="Amidase_dom"/>
</dbReference>
<dbReference type="EMBL" id="JALJOR010000010">
    <property type="protein sequence ID" value="KAK9810013.1"/>
    <property type="molecule type" value="Genomic_DNA"/>
</dbReference>
<dbReference type="PANTHER" id="PTHR11895">
    <property type="entry name" value="TRANSAMIDASE"/>
    <property type="match status" value="1"/>
</dbReference>
<dbReference type="AlphaFoldDB" id="A0AAW1PN30"/>
<comment type="caution">
    <text evidence="2">The sequence shown here is derived from an EMBL/GenBank/DDBJ whole genome shotgun (WGS) entry which is preliminary data.</text>
</comment>
<evidence type="ECO:0000313" key="3">
    <source>
        <dbReference type="Proteomes" id="UP001489004"/>
    </source>
</evidence>
<name>A0AAW1PN30_9CHLO</name>
<evidence type="ECO:0000313" key="2">
    <source>
        <dbReference type="EMBL" id="KAK9810013.1"/>
    </source>
</evidence>
<dbReference type="InterPro" id="IPR036928">
    <property type="entry name" value="AS_sf"/>
</dbReference>
<dbReference type="PANTHER" id="PTHR11895:SF67">
    <property type="entry name" value="AMIDASE DOMAIN-CONTAINING PROTEIN"/>
    <property type="match status" value="1"/>
</dbReference>
<organism evidence="2 3">
    <name type="scientific">[Myrmecia] bisecta</name>
    <dbReference type="NCBI Taxonomy" id="41462"/>
    <lineage>
        <taxon>Eukaryota</taxon>
        <taxon>Viridiplantae</taxon>
        <taxon>Chlorophyta</taxon>
        <taxon>core chlorophytes</taxon>
        <taxon>Trebouxiophyceae</taxon>
        <taxon>Trebouxiales</taxon>
        <taxon>Trebouxiaceae</taxon>
        <taxon>Myrmecia</taxon>
    </lineage>
</organism>
<protein>
    <recommendedName>
        <fullName evidence="1">Amidase domain-containing protein</fullName>
    </recommendedName>
</protein>
<dbReference type="GO" id="GO:0003824">
    <property type="term" value="F:catalytic activity"/>
    <property type="evidence" value="ECO:0007669"/>
    <property type="project" value="InterPro"/>
</dbReference>
<keyword evidence="3" id="KW-1185">Reference proteome</keyword>
<feature type="domain" description="Amidase" evidence="1">
    <location>
        <begin position="317"/>
        <end position="746"/>
    </location>
</feature>
<dbReference type="InterPro" id="IPR000120">
    <property type="entry name" value="Amidase"/>
</dbReference>
<dbReference type="Proteomes" id="UP001489004">
    <property type="component" value="Unassembled WGS sequence"/>
</dbReference>
<accession>A0AAW1PN30</accession>
<dbReference type="SUPFAM" id="SSF75304">
    <property type="entry name" value="Amidase signature (AS) enzymes"/>
    <property type="match status" value="1"/>
</dbReference>
<reference evidence="2 3" key="1">
    <citation type="journal article" date="2024" name="Nat. Commun.">
        <title>Phylogenomics reveals the evolutionary origins of lichenization in chlorophyte algae.</title>
        <authorList>
            <person name="Puginier C."/>
            <person name="Libourel C."/>
            <person name="Otte J."/>
            <person name="Skaloud P."/>
            <person name="Haon M."/>
            <person name="Grisel S."/>
            <person name="Petersen M."/>
            <person name="Berrin J.G."/>
            <person name="Delaux P.M."/>
            <person name="Dal Grande F."/>
            <person name="Keller J."/>
        </authorList>
    </citation>
    <scope>NUCLEOTIDE SEQUENCE [LARGE SCALE GENOMIC DNA]</scope>
    <source>
        <strain evidence="2 3">SAG 2043</strain>
    </source>
</reference>
<dbReference type="Pfam" id="PF01425">
    <property type="entry name" value="Amidase"/>
    <property type="match status" value="1"/>
</dbReference>
<gene>
    <name evidence="2" type="ORF">WJX72_003338</name>
</gene>